<evidence type="ECO:0000313" key="2">
    <source>
        <dbReference type="EMBL" id="MDO6416305.1"/>
    </source>
</evidence>
<feature type="region of interest" description="Disordered" evidence="1">
    <location>
        <begin position="1"/>
        <end position="71"/>
    </location>
</feature>
<gene>
    <name evidence="2" type="ORF">Q4F19_18105</name>
</gene>
<protein>
    <submittedName>
        <fullName evidence="2">Uncharacterized protein</fullName>
    </submittedName>
</protein>
<dbReference type="Proteomes" id="UP001169764">
    <property type="component" value="Unassembled WGS sequence"/>
</dbReference>
<accession>A0ABT8YD97</accession>
<sequence>MIGDAGDVAGRQQHVPHAWSLAIGQPAGAFGDHASGDASRQPAENAEPREASSGNGLRLPYGIIGHADPPG</sequence>
<proteinExistence type="predicted"/>
<comment type="caution">
    <text evidence="2">The sequence shown here is derived from an EMBL/GenBank/DDBJ whole genome shotgun (WGS) entry which is preliminary data.</text>
</comment>
<evidence type="ECO:0000313" key="3">
    <source>
        <dbReference type="Proteomes" id="UP001169764"/>
    </source>
</evidence>
<keyword evidence="3" id="KW-1185">Reference proteome</keyword>
<organism evidence="2 3">
    <name type="scientific">Sphingomonas natans</name>
    <dbReference type="NCBI Taxonomy" id="3063330"/>
    <lineage>
        <taxon>Bacteria</taxon>
        <taxon>Pseudomonadati</taxon>
        <taxon>Pseudomonadota</taxon>
        <taxon>Alphaproteobacteria</taxon>
        <taxon>Sphingomonadales</taxon>
        <taxon>Sphingomonadaceae</taxon>
        <taxon>Sphingomonas</taxon>
    </lineage>
</organism>
<name>A0ABT8YD97_9SPHN</name>
<reference evidence="2" key="1">
    <citation type="submission" date="2023-07" db="EMBL/GenBank/DDBJ databases">
        <authorList>
            <person name="Kim M."/>
        </authorList>
    </citation>
    <scope>NUCLEOTIDE SEQUENCE</scope>
    <source>
        <strain evidence="2">BIUV-7</strain>
    </source>
</reference>
<dbReference type="EMBL" id="JAUOTP010000010">
    <property type="protein sequence ID" value="MDO6416305.1"/>
    <property type="molecule type" value="Genomic_DNA"/>
</dbReference>
<evidence type="ECO:0000256" key="1">
    <source>
        <dbReference type="SAM" id="MobiDB-lite"/>
    </source>
</evidence>